<name>A0A1I5KCZ4_9GAMM</name>
<protein>
    <submittedName>
        <fullName evidence="1">Uncharacterized protein</fullName>
    </submittedName>
</protein>
<reference evidence="1 2" key="1">
    <citation type="submission" date="2016-10" db="EMBL/GenBank/DDBJ databases">
        <authorList>
            <person name="de Groot N.N."/>
        </authorList>
    </citation>
    <scope>NUCLEOTIDE SEQUENCE [LARGE SCALE GENOMIC DNA]</scope>
    <source>
        <strain evidence="1 2">DSM 15893</strain>
    </source>
</reference>
<evidence type="ECO:0000313" key="2">
    <source>
        <dbReference type="Proteomes" id="UP000182692"/>
    </source>
</evidence>
<dbReference type="EMBL" id="FOWR01000003">
    <property type="protein sequence ID" value="SFO82942.1"/>
    <property type="molecule type" value="Genomic_DNA"/>
</dbReference>
<dbReference type="OrthoDB" id="5919015at2"/>
<sequence>MATAASTKALSLRALFLGALVALLMLSGCSSGSSSTSSLAVLNLDNDDVLVMGKVSRIPSYLAADLKHETHTDMPPHSDKVTLWFKDYHRDRNVVARSKETASLTTSWDTPFEFVTPKKALILNRIEVYSMSHGEPTSQHFTLPETYTYLVRVDDQALYVGNLRLYTNEFDEVTAVELVDESLATPGRMAALTHHAVRFRVSLLKPQ</sequence>
<organism evidence="1 2">
    <name type="scientific">Enterovibrio norvegicus DSM 15893</name>
    <dbReference type="NCBI Taxonomy" id="1121869"/>
    <lineage>
        <taxon>Bacteria</taxon>
        <taxon>Pseudomonadati</taxon>
        <taxon>Pseudomonadota</taxon>
        <taxon>Gammaproteobacteria</taxon>
        <taxon>Vibrionales</taxon>
        <taxon>Vibrionaceae</taxon>
        <taxon>Enterovibrio</taxon>
    </lineage>
</organism>
<accession>A0A1I5KCZ4</accession>
<dbReference type="GeneID" id="35872912"/>
<dbReference type="Proteomes" id="UP000182692">
    <property type="component" value="Unassembled WGS sequence"/>
</dbReference>
<gene>
    <name evidence="1" type="ORF">SAMN03084138_00586</name>
</gene>
<dbReference type="AlphaFoldDB" id="A0A1I5KCZ4"/>
<evidence type="ECO:0000313" key="1">
    <source>
        <dbReference type="EMBL" id="SFO82942.1"/>
    </source>
</evidence>
<dbReference type="RefSeq" id="WP_017014802.1">
    <property type="nucleotide sequence ID" value="NZ_FOWR01000003.1"/>
</dbReference>
<proteinExistence type="predicted"/>